<dbReference type="OrthoDB" id="9803381at2"/>
<evidence type="ECO:0000256" key="4">
    <source>
        <dbReference type="ARBA" id="ARBA00022989"/>
    </source>
</evidence>
<evidence type="ECO:0000259" key="7">
    <source>
        <dbReference type="Pfam" id="PF00482"/>
    </source>
</evidence>
<organism evidence="8 9">
    <name type="scientific">Shimia aestuarii</name>
    <dbReference type="NCBI Taxonomy" id="254406"/>
    <lineage>
        <taxon>Bacteria</taxon>
        <taxon>Pseudomonadati</taxon>
        <taxon>Pseudomonadota</taxon>
        <taxon>Alphaproteobacteria</taxon>
        <taxon>Rhodobacterales</taxon>
        <taxon>Roseobacteraceae</taxon>
    </lineage>
</organism>
<protein>
    <submittedName>
        <fullName evidence="8">Tight adherence protein B</fullName>
    </submittedName>
</protein>
<dbReference type="PANTHER" id="PTHR35007">
    <property type="entry name" value="INTEGRAL MEMBRANE PROTEIN-RELATED"/>
    <property type="match status" value="1"/>
</dbReference>
<dbReference type="RefSeq" id="WP_093094695.1">
    <property type="nucleotide sequence ID" value="NZ_FOTQ01000006.1"/>
</dbReference>
<name>A0A1I4Q990_9RHOB</name>
<feature type="transmembrane region" description="Helical" evidence="6">
    <location>
        <begin position="12"/>
        <end position="33"/>
    </location>
</feature>
<evidence type="ECO:0000256" key="6">
    <source>
        <dbReference type="SAM" id="Phobius"/>
    </source>
</evidence>
<dbReference type="InterPro" id="IPR042094">
    <property type="entry name" value="T2SS_GspF_sf"/>
</dbReference>
<keyword evidence="3 6" id="KW-0812">Transmembrane</keyword>
<accession>A0A1I4Q990</accession>
<dbReference type="STRING" id="254406.SAMN04488042_106244"/>
<feature type="transmembrane region" description="Helical" evidence="6">
    <location>
        <begin position="264"/>
        <end position="284"/>
    </location>
</feature>
<dbReference type="Proteomes" id="UP000199144">
    <property type="component" value="Unassembled WGS sequence"/>
</dbReference>
<feature type="transmembrane region" description="Helical" evidence="6">
    <location>
        <begin position="296"/>
        <end position="315"/>
    </location>
</feature>
<feature type="transmembrane region" description="Helical" evidence="6">
    <location>
        <begin position="121"/>
        <end position="137"/>
    </location>
</feature>
<reference evidence="8 9" key="1">
    <citation type="submission" date="2016-10" db="EMBL/GenBank/DDBJ databases">
        <authorList>
            <person name="de Groot N.N."/>
        </authorList>
    </citation>
    <scope>NUCLEOTIDE SEQUENCE [LARGE SCALE GENOMIC DNA]</scope>
    <source>
        <strain evidence="8 9">DSM 15283</strain>
    </source>
</reference>
<keyword evidence="2" id="KW-1003">Cell membrane</keyword>
<dbReference type="Pfam" id="PF00482">
    <property type="entry name" value="T2SSF"/>
    <property type="match status" value="1"/>
</dbReference>
<keyword evidence="5 6" id="KW-0472">Membrane</keyword>
<evidence type="ECO:0000256" key="5">
    <source>
        <dbReference type="ARBA" id="ARBA00023136"/>
    </source>
</evidence>
<evidence type="ECO:0000313" key="9">
    <source>
        <dbReference type="Proteomes" id="UP000199144"/>
    </source>
</evidence>
<evidence type="ECO:0000256" key="3">
    <source>
        <dbReference type="ARBA" id="ARBA00022692"/>
    </source>
</evidence>
<dbReference type="AlphaFoldDB" id="A0A1I4Q990"/>
<sequence length="323" mass="35244">MDDFLTTDVLNYMVYAGTFLGILLVVTSVFQLAQRGETRTEARNRRMQMIDNGADIEEILSVLKPSRTTGIWVKLPLLRDLPNMLAQAGMTIHVSRFLFLCSLASATIFGFASVALPPATAALTGLGLGFLTPLLVVKARRDARMKKLVEQLPDALDLMARGLRVGHPLNISIGSVAAEMPEPIGTEFGIIFDQISFGDDLPDAVQEFADRVGLEDVQYLSASIGIQHGTGGDLARVITILAKVIRGRLTMRQKIQAISSEGRLTAIFLSALPVLIFAFTNITNPTYFGGVREDPLFIPMMATIAALTGLNFLVLRKIVHFRV</sequence>
<evidence type="ECO:0000313" key="8">
    <source>
        <dbReference type="EMBL" id="SFM36668.1"/>
    </source>
</evidence>
<evidence type="ECO:0000256" key="1">
    <source>
        <dbReference type="ARBA" id="ARBA00004651"/>
    </source>
</evidence>
<dbReference type="PANTHER" id="PTHR35007:SF1">
    <property type="entry name" value="PILUS ASSEMBLY PROTEIN"/>
    <property type="match status" value="1"/>
</dbReference>
<keyword evidence="9" id="KW-1185">Reference proteome</keyword>
<dbReference type="Gene3D" id="1.20.81.30">
    <property type="entry name" value="Type II secretion system (T2SS), domain F"/>
    <property type="match status" value="1"/>
</dbReference>
<dbReference type="GO" id="GO:0005886">
    <property type="term" value="C:plasma membrane"/>
    <property type="evidence" value="ECO:0007669"/>
    <property type="project" value="UniProtKB-SubCell"/>
</dbReference>
<proteinExistence type="predicted"/>
<evidence type="ECO:0000256" key="2">
    <source>
        <dbReference type="ARBA" id="ARBA00022475"/>
    </source>
</evidence>
<keyword evidence="4 6" id="KW-1133">Transmembrane helix</keyword>
<comment type="subcellular location">
    <subcellularLocation>
        <location evidence="1">Cell membrane</location>
        <topology evidence="1">Multi-pass membrane protein</topology>
    </subcellularLocation>
</comment>
<dbReference type="EMBL" id="FOTQ01000006">
    <property type="protein sequence ID" value="SFM36668.1"/>
    <property type="molecule type" value="Genomic_DNA"/>
</dbReference>
<dbReference type="InterPro" id="IPR018076">
    <property type="entry name" value="T2SS_GspF_dom"/>
</dbReference>
<gene>
    <name evidence="8" type="ORF">SAMN04488042_106244</name>
</gene>
<feature type="transmembrane region" description="Helical" evidence="6">
    <location>
        <begin position="97"/>
        <end position="115"/>
    </location>
</feature>
<feature type="domain" description="Type II secretion system protein GspF" evidence="7">
    <location>
        <begin position="156"/>
        <end position="279"/>
    </location>
</feature>